<protein>
    <submittedName>
        <fullName evidence="1">Uncharacterized protein</fullName>
    </submittedName>
</protein>
<reference evidence="1" key="1">
    <citation type="submission" date="2013-07" db="EMBL/GenBank/DDBJ databases">
        <title>The genome of Eucalyptus grandis.</title>
        <authorList>
            <person name="Schmutz J."/>
            <person name="Hayes R."/>
            <person name="Myburg A."/>
            <person name="Tuskan G."/>
            <person name="Grattapaglia D."/>
            <person name="Rokhsar D.S."/>
        </authorList>
    </citation>
    <scope>NUCLEOTIDE SEQUENCE</scope>
    <source>
        <tissue evidence="1">Leaf extractions</tissue>
    </source>
</reference>
<dbReference type="InParanoid" id="A0A059CBG5"/>
<gene>
    <name evidence="1" type="ORF">EUGRSUZ_E04325</name>
</gene>
<name>A0A059CBG5_EUCGR</name>
<proteinExistence type="predicted"/>
<organism evidence="1">
    <name type="scientific">Eucalyptus grandis</name>
    <name type="common">Flooded gum</name>
    <dbReference type="NCBI Taxonomy" id="71139"/>
    <lineage>
        <taxon>Eukaryota</taxon>
        <taxon>Viridiplantae</taxon>
        <taxon>Streptophyta</taxon>
        <taxon>Embryophyta</taxon>
        <taxon>Tracheophyta</taxon>
        <taxon>Spermatophyta</taxon>
        <taxon>Magnoliopsida</taxon>
        <taxon>eudicotyledons</taxon>
        <taxon>Gunneridae</taxon>
        <taxon>Pentapetalae</taxon>
        <taxon>rosids</taxon>
        <taxon>malvids</taxon>
        <taxon>Myrtales</taxon>
        <taxon>Myrtaceae</taxon>
        <taxon>Myrtoideae</taxon>
        <taxon>Eucalypteae</taxon>
        <taxon>Eucalyptus</taxon>
    </lineage>
</organism>
<evidence type="ECO:0000313" key="1">
    <source>
        <dbReference type="EMBL" id="KCW75579.1"/>
    </source>
</evidence>
<dbReference type="EMBL" id="KK198757">
    <property type="protein sequence ID" value="KCW75579.1"/>
    <property type="molecule type" value="Genomic_DNA"/>
</dbReference>
<accession>A0A059CBG5</accession>
<dbReference type="AlphaFoldDB" id="A0A059CBG5"/>
<dbReference type="Gramene" id="KCW75579">
    <property type="protein sequence ID" value="KCW75579"/>
    <property type="gene ID" value="EUGRSUZ_E04325"/>
</dbReference>
<sequence length="66" mass="7840">MIFQLVPKLDRKRIQTDHTNITKSRPLKILLIAMLEVCLEKCNSHRKSYLKLERHCIVKMCPHPTK</sequence>